<dbReference type="InterPro" id="IPR016181">
    <property type="entry name" value="Acyl_CoA_acyltransferase"/>
</dbReference>
<name>A0A967B2S6_9MICO</name>
<proteinExistence type="predicted"/>
<dbReference type="SUPFAM" id="SSF55729">
    <property type="entry name" value="Acyl-CoA N-acyltransferases (Nat)"/>
    <property type="match status" value="1"/>
</dbReference>
<dbReference type="RefSeq" id="WP_166197725.1">
    <property type="nucleotide sequence ID" value="NZ_JAAOIV010000011.1"/>
</dbReference>
<dbReference type="Gene3D" id="3.40.630.30">
    <property type="match status" value="1"/>
</dbReference>
<dbReference type="GO" id="GO:0016747">
    <property type="term" value="F:acyltransferase activity, transferring groups other than amino-acyl groups"/>
    <property type="evidence" value="ECO:0007669"/>
    <property type="project" value="InterPro"/>
</dbReference>
<organism evidence="2 3">
    <name type="scientific">Metallococcus carri</name>
    <dbReference type="NCBI Taxonomy" id="1656884"/>
    <lineage>
        <taxon>Bacteria</taxon>
        <taxon>Bacillati</taxon>
        <taxon>Actinomycetota</taxon>
        <taxon>Actinomycetes</taxon>
        <taxon>Micrococcales</taxon>
        <taxon>Dermacoccaceae</taxon>
        <taxon>Metallococcus</taxon>
    </lineage>
</organism>
<dbReference type="Proteomes" id="UP000744769">
    <property type="component" value="Unassembled WGS sequence"/>
</dbReference>
<dbReference type="InterPro" id="IPR000182">
    <property type="entry name" value="GNAT_dom"/>
</dbReference>
<dbReference type="PROSITE" id="PS51186">
    <property type="entry name" value="GNAT"/>
    <property type="match status" value="1"/>
</dbReference>
<accession>A0A967B2S6</accession>
<evidence type="ECO:0000313" key="3">
    <source>
        <dbReference type="Proteomes" id="UP000744769"/>
    </source>
</evidence>
<dbReference type="EMBL" id="JAAOIV010000011">
    <property type="protein sequence ID" value="NHN56962.1"/>
    <property type="molecule type" value="Genomic_DNA"/>
</dbReference>
<gene>
    <name evidence="2" type="ORF">G9U51_14415</name>
</gene>
<keyword evidence="3" id="KW-1185">Reference proteome</keyword>
<dbReference type="Pfam" id="PF00583">
    <property type="entry name" value="Acetyltransf_1"/>
    <property type="match status" value="1"/>
</dbReference>
<reference evidence="2" key="1">
    <citation type="submission" date="2020-03" db="EMBL/GenBank/DDBJ databases">
        <title>Draft sequencing of Calidifontibacter sp. DB0510.</title>
        <authorList>
            <person name="Kim D.-U."/>
        </authorList>
    </citation>
    <scope>NUCLEOTIDE SEQUENCE</scope>
    <source>
        <strain evidence="2">DB0510</strain>
    </source>
</reference>
<dbReference type="AlphaFoldDB" id="A0A967B2S6"/>
<evidence type="ECO:0000313" key="2">
    <source>
        <dbReference type="EMBL" id="NHN56962.1"/>
    </source>
</evidence>
<sequence length="150" mass="16965">MSIQIVPAEREHAFVCAALTVQADLEDGGERRDGFLTEYADAWLADFERTPTWLAFADDGTAVGLVVTSWVKKLPSLTRPTVGWLHVKLVFVSPAYRGKGTAERMLKTMLRWGDEHAITRYQLNAEPKARTLYERLGFGPADERLMQLQR</sequence>
<comment type="caution">
    <text evidence="2">The sequence shown here is derived from an EMBL/GenBank/DDBJ whole genome shotgun (WGS) entry which is preliminary data.</text>
</comment>
<evidence type="ECO:0000259" key="1">
    <source>
        <dbReference type="PROSITE" id="PS51186"/>
    </source>
</evidence>
<dbReference type="CDD" id="cd04301">
    <property type="entry name" value="NAT_SF"/>
    <property type="match status" value="1"/>
</dbReference>
<protein>
    <submittedName>
        <fullName evidence="2">GNAT family N-acetyltransferase</fullName>
    </submittedName>
</protein>
<feature type="domain" description="N-acetyltransferase" evidence="1">
    <location>
        <begin position="14"/>
        <end position="150"/>
    </location>
</feature>